<dbReference type="Proteomes" id="UP000789396">
    <property type="component" value="Unassembled WGS sequence"/>
</dbReference>
<dbReference type="OrthoDB" id="10538838at2759"/>
<name>A0A9N9J578_9GLOM</name>
<feature type="coiled-coil region" evidence="1">
    <location>
        <begin position="93"/>
        <end position="120"/>
    </location>
</feature>
<accession>A0A9N9J578</accession>
<dbReference type="AlphaFoldDB" id="A0A9N9J578"/>
<evidence type="ECO:0000313" key="2">
    <source>
        <dbReference type="EMBL" id="CAG8763219.1"/>
    </source>
</evidence>
<evidence type="ECO:0000256" key="1">
    <source>
        <dbReference type="SAM" id="Coils"/>
    </source>
</evidence>
<sequence length="145" mass="16772">DLLTKNYTWLKFPCKNGDYILFGGENNLQVLNADKLTNKISETSNLNSTAFIQHGFEIASEEITLTPSETQTLLINYTKLQNQVYQERRKVKRAKTTNVIIRWNNRLKQLQAKINKSKNKELLEQWLNQAKKTTNIGSTILINTD</sequence>
<feature type="non-terminal residue" evidence="2">
    <location>
        <position position="1"/>
    </location>
</feature>
<keyword evidence="3" id="KW-1185">Reference proteome</keyword>
<feature type="non-terminal residue" evidence="2">
    <location>
        <position position="145"/>
    </location>
</feature>
<reference evidence="2" key="1">
    <citation type="submission" date="2021-06" db="EMBL/GenBank/DDBJ databases">
        <authorList>
            <person name="Kallberg Y."/>
            <person name="Tangrot J."/>
            <person name="Rosling A."/>
        </authorList>
    </citation>
    <scope>NUCLEOTIDE SEQUENCE</scope>
    <source>
        <strain evidence="2">IN212</strain>
    </source>
</reference>
<organism evidence="2 3">
    <name type="scientific">Racocetra fulgida</name>
    <dbReference type="NCBI Taxonomy" id="60492"/>
    <lineage>
        <taxon>Eukaryota</taxon>
        <taxon>Fungi</taxon>
        <taxon>Fungi incertae sedis</taxon>
        <taxon>Mucoromycota</taxon>
        <taxon>Glomeromycotina</taxon>
        <taxon>Glomeromycetes</taxon>
        <taxon>Diversisporales</taxon>
        <taxon>Gigasporaceae</taxon>
        <taxon>Racocetra</taxon>
    </lineage>
</organism>
<keyword evidence="1" id="KW-0175">Coiled coil</keyword>
<proteinExistence type="predicted"/>
<gene>
    <name evidence="2" type="ORF">RFULGI_LOCUS14473</name>
</gene>
<dbReference type="EMBL" id="CAJVPZ010042133">
    <property type="protein sequence ID" value="CAG8763219.1"/>
    <property type="molecule type" value="Genomic_DNA"/>
</dbReference>
<protein>
    <submittedName>
        <fullName evidence="2">19511_t:CDS:1</fullName>
    </submittedName>
</protein>
<evidence type="ECO:0000313" key="3">
    <source>
        <dbReference type="Proteomes" id="UP000789396"/>
    </source>
</evidence>
<comment type="caution">
    <text evidence="2">The sequence shown here is derived from an EMBL/GenBank/DDBJ whole genome shotgun (WGS) entry which is preliminary data.</text>
</comment>